<dbReference type="Gene3D" id="1.10.260.40">
    <property type="entry name" value="lambda repressor-like DNA-binding domains"/>
    <property type="match status" value="1"/>
</dbReference>
<gene>
    <name evidence="3" type="ORF">EZS27_000492</name>
    <name evidence="4" type="ORF">EZS27_000578</name>
</gene>
<dbReference type="AlphaFoldDB" id="A0A5J4T3L7"/>
<evidence type="ECO:0000256" key="1">
    <source>
        <dbReference type="ARBA" id="ARBA00023125"/>
    </source>
</evidence>
<dbReference type="InterPro" id="IPR009241">
    <property type="entry name" value="HigB-like"/>
</dbReference>
<evidence type="ECO:0000313" key="4">
    <source>
        <dbReference type="EMBL" id="KAA6352166.1"/>
    </source>
</evidence>
<reference evidence="3" key="1">
    <citation type="submission" date="2019-03" db="EMBL/GenBank/DDBJ databases">
        <title>Single cell metagenomics reveals metabolic interactions within the superorganism composed of flagellate Streblomastix strix and complex community of Bacteroidetes bacteria on its surface.</title>
        <authorList>
            <person name="Treitli S.C."/>
            <person name="Kolisko M."/>
            <person name="Husnik F."/>
            <person name="Keeling P."/>
            <person name="Hampl V."/>
        </authorList>
    </citation>
    <scope>NUCLEOTIDE SEQUENCE</scope>
    <source>
        <strain evidence="3">STM</strain>
    </source>
</reference>
<protein>
    <recommendedName>
        <fullName evidence="2">HTH cro/C1-type domain-containing protein</fullName>
    </recommendedName>
</protein>
<proteinExistence type="predicted"/>
<dbReference type="PROSITE" id="PS50943">
    <property type="entry name" value="HTH_CROC1"/>
    <property type="match status" value="1"/>
</dbReference>
<dbReference type="InterPro" id="IPR050807">
    <property type="entry name" value="TransReg_Diox_bact_type"/>
</dbReference>
<dbReference type="Pfam" id="PF05973">
    <property type="entry name" value="Gp49"/>
    <property type="match status" value="1"/>
</dbReference>
<dbReference type="Pfam" id="PF01381">
    <property type="entry name" value="HTH_3"/>
    <property type="match status" value="1"/>
</dbReference>
<evidence type="ECO:0000259" key="2">
    <source>
        <dbReference type="PROSITE" id="PS50943"/>
    </source>
</evidence>
<dbReference type="GO" id="GO:0005829">
    <property type="term" value="C:cytosol"/>
    <property type="evidence" value="ECO:0007669"/>
    <property type="project" value="TreeGrafter"/>
</dbReference>
<organism evidence="3">
    <name type="scientific">termite gut metagenome</name>
    <dbReference type="NCBI Taxonomy" id="433724"/>
    <lineage>
        <taxon>unclassified sequences</taxon>
        <taxon>metagenomes</taxon>
        <taxon>organismal metagenomes</taxon>
    </lineage>
</organism>
<dbReference type="EMBL" id="SNRY01000005">
    <property type="protein sequence ID" value="KAA6352166.1"/>
    <property type="molecule type" value="Genomic_DNA"/>
</dbReference>
<dbReference type="GO" id="GO:0003677">
    <property type="term" value="F:DNA binding"/>
    <property type="evidence" value="ECO:0007669"/>
    <property type="project" value="UniProtKB-KW"/>
</dbReference>
<dbReference type="GO" id="GO:0003700">
    <property type="term" value="F:DNA-binding transcription factor activity"/>
    <property type="evidence" value="ECO:0007669"/>
    <property type="project" value="TreeGrafter"/>
</dbReference>
<dbReference type="SMART" id="SM00530">
    <property type="entry name" value="HTH_XRE"/>
    <property type="match status" value="1"/>
</dbReference>
<evidence type="ECO:0000313" key="3">
    <source>
        <dbReference type="EMBL" id="KAA6352080.1"/>
    </source>
</evidence>
<name>A0A5J4T3L7_9ZZZZ</name>
<dbReference type="CDD" id="cd00093">
    <property type="entry name" value="HTH_XRE"/>
    <property type="match status" value="1"/>
</dbReference>
<dbReference type="PANTHER" id="PTHR46797">
    <property type="entry name" value="HTH-TYPE TRANSCRIPTIONAL REGULATOR"/>
    <property type="match status" value="1"/>
</dbReference>
<dbReference type="PANTHER" id="PTHR46797:SF1">
    <property type="entry name" value="METHYLPHOSPHONATE SYNTHASE"/>
    <property type="match status" value="1"/>
</dbReference>
<keyword evidence="1" id="KW-0238">DNA-binding</keyword>
<feature type="domain" description="HTH cro/C1-type" evidence="2">
    <location>
        <begin position="122"/>
        <end position="168"/>
    </location>
</feature>
<dbReference type="InterPro" id="IPR010982">
    <property type="entry name" value="Lambda_DNA-bd_dom_sf"/>
</dbReference>
<comment type="caution">
    <text evidence="3">The sequence shown here is derived from an EMBL/GenBank/DDBJ whole genome shotgun (WGS) entry which is preliminary data.</text>
</comment>
<accession>A0A5J4T3L7</accession>
<dbReference type="SUPFAM" id="SSF47413">
    <property type="entry name" value="lambda repressor-like DNA-binding domains"/>
    <property type="match status" value="1"/>
</dbReference>
<sequence length="180" mass="21070">MVWTFDLIEEVERVPETYLKQVENTDGLYEIRIQQGSDIFRIFCFFHRNNLIVLANGFQKKTQQIPKGEIDKALKIKKDMNQKTNNIMILEEFKERHYGKIRTPERDELEVGYENFKLGVLLQQARHEKGLTQEELAQRTGTTKSYISKIENGVKEVRLSTLQKIVELGLEGKLQLSIQL</sequence>
<dbReference type="EMBL" id="SNRY01000005">
    <property type="protein sequence ID" value="KAA6352080.1"/>
    <property type="molecule type" value="Genomic_DNA"/>
</dbReference>
<dbReference type="InterPro" id="IPR001387">
    <property type="entry name" value="Cro/C1-type_HTH"/>
</dbReference>